<comment type="subcellular location">
    <subcellularLocation>
        <location evidence="1">Membrane</location>
        <topology evidence="1">Multi-pass membrane protein</topology>
    </subcellularLocation>
</comment>
<dbReference type="Pfam" id="PF04061">
    <property type="entry name" value="ORMDL"/>
    <property type="match status" value="1"/>
</dbReference>
<evidence type="ECO:0000256" key="5">
    <source>
        <dbReference type="SAM" id="Phobius"/>
    </source>
</evidence>
<evidence type="ECO:0000313" key="7">
    <source>
        <dbReference type="Proteomes" id="UP000095023"/>
    </source>
</evidence>
<dbReference type="GO" id="GO:0005789">
    <property type="term" value="C:endoplasmic reticulum membrane"/>
    <property type="evidence" value="ECO:0007669"/>
    <property type="project" value="InterPro"/>
</dbReference>
<accession>A0A1E4TD46</accession>
<reference evidence="7" key="1">
    <citation type="submission" date="2016-02" db="EMBL/GenBank/DDBJ databases">
        <title>Comparative genomics of biotechnologically important yeasts.</title>
        <authorList>
            <consortium name="DOE Joint Genome Institute"/>
            <person name="Riley R."/>
            <person name="Haridas S."/>
            <person name="Wolfe K.H."/>
            <person name="Lopes M.R."/>
            <person name="Hittinger C.T."/>
            <person name="Goker M."/>
            <person name="Salamov A."/>
            <person name="Wisecaver J."/>
            <person name="Long T.M."/>
            <person name="Aerts A.L."/>
            <person name="Barry K."/>
            <person name="Choi C."/>
            <person name="Clum A."/>
            <person name="Coughlan A.Y."/>
            <person name="Deshpande S."/>
            <person name="Douglass A.P."/>
            <person name="Hanson S.J."/>
            <person name="Klenk H.-P."/>
            <person name="Labutti K."/>
            <person name="Lapidus A."/>
            <person name="Lindquist E."/>
            <person name="Lipzen A."/>
            <person name="Meier-Kolthoff J.P."/>
            <person name="Ohm R.A."/>
            <person name="Otillar R.P."/>
            <person name="Pangilinan J."/>
            <person name="Peng Y."/>
            <person name="Rokas A."/>
            <person name="Rosa C.A."/>
            <person name="Scheuner C."/>
            <person name="Sibirny A.A."/>
            <person name="Slot J.C."/>
            <person name="Stielow J.B."/>
            <person name="Sun H."/>
            <person name="Kurtzman C.P."/>
            <person name="Blackwell M."/>
            <person name="Jeffries T.W."/>
            <person name="Grigoriev I.V."/>
        </authorList>
    </citation>
    <scope>NUCLEOTIDE SEQUENCE [LARGE SCALE GENOMIC DNA]</scope>
    <source>
        <strain evidence="7">NRRL Y-17796</strain>
    </source>
</reference>
<evidence type="ECO:0000256" key="1">
    <source>
        <dbReference type="ARBA" id="ARBA00004141"/>
    </source>
</evidence>
<dbReference type="InterPro" id="IPR007203">
    <property type="entry name" value="ORMDL"/>
</dbReference>
<sequence>MSKPRTRQKRSSSLIQHIKEETIEEKSDQQSLPNLNADWVNSRGAWLIHLVIIALLKVIYGLFPWVSSNMSWTLTNLTYVVGSYIMFHHVTGIPFDFNSGAYDNLNMWEQIDDGDQYTPTKKFLLGVPVGLFLISTHYTDYDLTQFVINCAICLFAVIPKLPSSDRVRFSINAPNDDDDDDQDDHSS</sequence>
<name>A0A1E4TD46_9ASCO</name>
<gene>
    <name evidence="6" type="ORF">CANCADRAFT_141442</name>
</gene>
<evidence type="ECO:0008006" key="8">
    <source>
        <dbReference type="Google" id="ProtNLM"/>
    </source>
</evidence>
<organism evidence="6 7">
    <name type="scientific">Tortispora caseinolytica NRRL Y-17796</name>
    <dbReference type="NCBI Taxonomy" id="767744"/>
    <lineage>
        <taxon>Eukaryota</taxon>
        <taxon>Fungi</taxon>
        <taxon>Dikarya</taxon>
        <taxon>Ascomycota</taxon>
        <taxon>Saccharomycotina</taxon>
        <taxon>Trigonopsidomycetes</taxon>
        <taxon>Trigonopsidales</taxon>
        <taxon>Trigonopsidaceae</taxon>
        <taxon>Tortispora</taxon>
    </lineage>
</organism>
<evidence type="ECO:0000256" key="3">
    <source>
        <dbReference type="ARBA" id="ARBA00022989"/>
    </source>
</evidence>
<feature type="transmembrane region" description="Helical" evidence="5">
    <location>
        <begin position="46"/>
        <end position="66"/>
    </location>
</feature>
<keyword evidence="7" id="KW-1185">Reference proteome</keyword>
<keyword evidence="3 5" id="KW-1133">Transmembrane helix</keyword>
<keyword evidence="4 5" id="KW-0472">Membrane</keyword>
<dbReference type="Proteomes" id="UP000095023">
    <property type="component" value="Unassembled WGS sequence"/>
</dbReference>
<evidence type="ECO:0000256" key="4">
    <source>
        <dbReference type="ARBA" id="ARBA00023136"/>
    </source>
</evidence>
<dbReference type="PIRSF" id="PIRSF018147">
    <property type="entry name" value="ORMDL"/>
    <property type="match status" value="1"/>
</dbReference>
<evidence type="ECO:0000256" key="2">
    <source>
        <dbReference type="ARBA" id="ARBA00022692"/>
    </source>
</evidence>
<evidence type="ECO:0000313" key="6">
    <source>
        <dbReference type="EMBL" id="ODV89633.1"/>
    </source>
</evidence>
<dbReference type="AlphaFoldDB" id="A0A1E4TD46"/>
<proteinExistence type="predicted"/>
<keyword evidence="2 5" id="KW-0812">Transmembrane</keyword>
<dbReference type="PANTHER" id="PTHR12665">
    <property type="entry name" value="ORMDL PROTEINS"/>
    <property type="match status" value="1"/>
</dbReference>
<dbReference type="EMBL" id="KV453843">
    <property type="protein sequence ID" value="ODV89633.1"/>
    <property type="molecule type" value="Genomic_DNA"/>
</dbReference>
<protein>
    <recommendedName>
        <fullName evidence="8">Protein ORM1</fullName>
    </recommendedName>
</protein>
<dbReference type="OrthoDB" id="1932233at2759"/>